<reference evidence="1 2" key="1">
    <citation type="journal article" date="2019" name="Environ. Microbiol.">
        <title>Species interactions and distinct microbial communities in high Arctic permafrost affected cryosols are associated with the CH4 and CO2 gas fluxes.</title>
        <authorList>
            <person name="Altshuler I."/>
            <person name="Hamel J."/>
            <person name="Turney S."/>
            <person name="Magnuson E."/>
            <person name="Levesque R."/>
            <person name="Greer C."/>
            <person name="Whyte L.G."/>
        </authorList>
    </citation>
    <scope>NUCLEOTIDE SEQUENCE [LARGE SCALE GENOMIC DNA]</scope>
    <source>
        <strain evidence="1 2">E6.1</strain>
    </source>
</reference>
<gene>
    <name evidence="1" type="ORF">EAH76_14330</name>
</gene>
<evidence type="ECO:0000313" key="1">
    <source>
        <dbReference type="EMBL" id="TPG53010.1"/>
    </source>
</evidence>
<evidence type="ECO:0000313" key="2">
    <source>
        <dbReference type="Proteomes" id="UP000319931"/>
    </source>
</evidence>
<comment type="caution">
    <text evidence="1">The sequence shown here is derived from an EMBL/GenBank/DDBJ whole genome shotgun (WGS) entry which is preliminary data.</text>
</comment>
<keyword evidence="2" id="KW-1185">Reference proteome</keyword>
<dbReference type="AlphaFoldDB" id="A0A502FUF0"/>
<name>A0A502FUF0_9SPHN</name>
<proteinExistence type="predicted"/>
<protein>
    <submittedName>
        <fullName evidence="1">Uncharacterized protein</fullName>
    </submittedName>
</protein>
<organism evidence="1 2">
    <name type="scientific">Sphingomonas glacialis</name>
    <dbReference type="NCBI Taxonomy" id="658225"/>
    <lineage>
        <taxon>Bacteria</taxon>
        <taxon>Pseudomonadati</taxon>
        <taxon>Pseudomonadota</taxon>
        <taxon>Alphaproteobacteria</taxon>
        <taxon>Sphingomonadales</taxon>
        <taxon>Sphingomonadaceae</taxon>
        <taxon>Sphingomonas</taxon>
    </lineage>
</organism>
<accession>A0A502FUF0</accession>
<sequence>MAGVGNSARTEPLSAAETVWHMRAALNVAALACRGAEGEETVRLYNAMLHDAAAPLAEAAAGTERAYRTHFASQWQEAEDGAMTRLYNGFAAQNGHEAFCATAHGVLRGIASVEPSDFSNFAAAALARLEAPFQVVASAPVFETIEVHPAVPLQVASLVSSGVGGSTAPRPMTIAFAD</sequence>
<dbReference type="EMBL" id="RCZC01000003">
    <property type="protein sequence ID" value="TPG53010.1"/>
    <property type="molecule type" value="Genomic_DNA"/>
</dbReference>
<dbReference type="Proteomes" id="UP000319931">
    <property type="component" value="Unassembled WGS sequence"/>
</dbReference>